<gene>
    <name evidence="3" type="ORF">GKO32_02775</name>
</gene>
<dbReference type="PRINTS" id="PR00080">
    <property type="entry name" value="SDRFAMILY"/>
</dbReference>
<dbReference type="Gene3D" id="3.40.50.720">
    <property type="entry name" value="NAD(P)-binding Rossmann-like Domain"/>
    <property type="match status" value="1"/>
</dbReference>
<sequence length="274" mass="28105">MVTSMAIAFVTGAARPRGIGRAVALQLARSGHDVACLDIARPLPGGGGHATATGSDLDEVVAEIKSLGRRALALRADVSDEAQVEAAVQTASDELGPIGLVANVAGGSGFGFGIGPLVSIPADEFRRVLEVNLIGTWLVSRACANRMISAGIRGRICNTSSQASKAGFVHMGAYSAAKAGINLLTQVLAKELGPQGISVNAVCPGTVDTEATRFVAQHLTGGPEGVREYIEREIPLRRIQTPEEIASAIGWLLSEDAAGVTGEAVNVSAGQTMV</sequence>
<evidence type="ECO:0000256" key="1">
    <source>
        <dbReference type="ARBA" id="ARBA00006484"/>
    </source>
</evidence>
<dbReference type="InterPro" id="IPR002347">
    <property type="entry name" value="SDR_fam"/>
</dbReference>
<evidence type="ECO:0000256" key="2">
    <source>
        <dbReference type="ARBA" id="ARBA00023002"/>
    </source>
</evidence>
<reference evidence="3 4" key="1">
    <citation type="submission" date="2019-11" db="EMBL/GenBank/DDBJ databases">
        <title>Draft genome of Amycolatopsis RM579.</title>
        <authorList>
            <person name="Duangmal K."/>
            <person name="Mingma R."/>
        </authorList>
    </citation>
    <scope>NUCLEOTIDE SEQUENCE [LARGE SCALE GENOMIC DNA]</scope>
    <source>
        <strain evidence="3 4">RM579</strain>
    </source>
</reference>
<dbReference type="PRINTS" id="PR00081">
    <property type="entry name" value="GDHRDH"/>
</dbReference>
<name>A0A6N7YLK1_9PSEU</name>
<dbReference type="GO" id="GO:0016616">
    <property type="term" value="F:oxidoreductase activity, acting on the CH-OH group of donors, NAD or NADP as acceptor"/>
    <property type="evidence" value="ECO:0007669"/>
    <property type="project" value="TreeGrafter"/>
</dbReference>
<protein>
    <submittedName>
        <fullName evidence="3">SDR family oxidoreductase</fullName>
    </submittedName>
</protein>
<dbReference type="GO" id="GO:0006633">
    <property type="term" value="P:fatty acid biosynthetic process"/>
    <property type="evidence" value="ECO:0007669"/>
    <property type="project" value="TreeGrafter"/>
</dbReference>
<dbReference type="SUPFAM" id="SSF51735">
    <property type="entry name" value="NAD(P)-binding Rossmann-fold domains"/>
    <property type="match status" value="1"/>
</dbReference>
<dbReference type="CDD" id="cd05233">
    <property type="entry name" value="SDR_c"/>
    <property type="match status" value="1"/>
</dbReference>
<organism evidence="3 4">
    <name type="scientific">Amycolatopsis pithecellobii</name>
    <dbReference type="NCBI Taxonomy" id="664692"/>
    <lineage>
        <taxon>Bacteria</taxon>
        <taxon>Bacillati</taxon>
        <taxon>Actinomycetota</taxon>
        <taxon>Actinomycetes</taxon>
        <taxon>Pseudonocardiales</taxon>
        <taxon>Pseudonocardiaceae</taxon>
        <taxon>Amycolatopsis</taxon>
    </lineage>
</organism>
<evidence type="ECO:0000313" key="4">
    <source>
        <dbReference type="Proteomes" id="UP000440096"/>
    </source>
</evidence>
<dbReference type="OrthoDB" id="20590at2"/>
<keyword evidence="4" id="KW-1185">Reference proteome</keyword>
<dbReference type="Proteomes" id="UP000440096">
    <property type="component" value="Unassembled WGS sequence"/>
</dbReference>
<dbReference type="GO" id="GO:0048038">
    <property type="term" value="F:quinone binding"/>
    <property type="evidence" value="ECO:0007669"/>
    <property type="project" value="TreeGrafter"/>
</dbReference>
<dbReference type="AlphaFoldDB" id="A0A6N7YLK1"/>
<comment type="caution">
    <text evidence="3">The sequence shown here is derived from an EMBL/GenBank/DDBJ whole genome shotgun (WGS) entry which is preliminary data.</text>
</comment>
<dbReference type="FunFam" id="3.40.50.720:FF:000084">
    <property type="entry name" value="Short-chain dehydrogenase reductase"/>
    <property type="match status" value="1"/>
</dbReference>
<dbReference type="InterPro" id="IPR036291">
    <property type="entry name" value="NAD(P)-bd_dom_sf"/>
</dbReference>
<evidence type="ECO:0000313" key="3">
    <source>
        <dbReference type="EMBL" id="MTD52902.1"/>
    </source>
</evidence>
<dbReference type="PANTHER" id="PTHR42760:SF133">
    <property type="entry name" value="3-OXOACYL-[ACYL-CARRIER-PROTEIN] REDUCTASE"/>
    <property type="match status" value="1"/>
</dbReference>
<proteinExistence type="inferred from homology"/>
<dbReference type="InterPro" id="IPR020904">
    <property type="entry name" value="Sc_DH/Rdtase_CS"/>
</dbReference>
<dbReference type="EMBL" id="WMBA01000003">
    <property type="protein sequence ID" value="MTD52902.1"/>
    <property type="molecule type" value="Genomic_DNA"/>
</dbReference>
<comment type="similarity">
    <text evidence="1">Belongs to the short-chain dehydrogenases/reductases (SDR) family.</text>
</comment>
<dbReference type="PROSITE" id="PS00061">
    <property type="entry name" value="ADH_SHORT"/>
    <property type="match status" value="1"/>
</dbReference>
<dbReference type="Pfam" id="PF13561">
    <property type="entry name" value="adh_short_C2"/>
    <property type="match status" value="1"/>
</dbReference>
<accession>A0A6N7YLK1</accession>
<keyword evidence="2" id="KW-0560">Oxidoreductase</keyword>
<dbReference type="PANTHER" id="PTHR42760">
    <property type="entry name" value="SHORT-CHAIN DEHYDROGENASES/REDUCTASES FAMILY MEMBER"/>
    <property type="match status" value="1"/>
</dbReference>